<evidence type="ECO:0000313" key="1">
    <source>
        <dbReference type="EMBL" id="AMB87782.1"/>
    </source>
</evidence>
<protein>
    <submittedName>
        <fullName evidence="1">Uncharacterized protein</fullName>
    </submittedName>
</protein>
<dbReference type="STRING" id="46677.AWM79_21865"/>
<name>A0A0X1T776_PSEAA</name>
<proteinExistence type="predicted"/>
<accession>A0A0X1T776</accession>
<evidence type="ECO:0000313" key="2">
    <source>
        <dbReference type="Proteomes" id="UP000063229"/>
    </source>
</evidence>
<dbReference type="AlphaFoldDB" id="A0A0X1T776"/>
<organism evidence="1 2">
    <name type="scientific">Pseudomonas agarici</name>
    <dbReference type="NCBI Taxonomy" id="46677"/>
    <lineage>
        <taxon>Bacteria</taxon>
        <taxon>Pseudomonadati</taxon>
        <taxon>Pseudomonadota</taxon>
        <taxon>Gammaproteobacteria</taxon>
        <taxon>Pseudomonadales</taxon>
        <taxon>Pseudomonadaceae</taxon>
        <taxon>Pseudomonas</taxon>
    </lineage>
</organism>
<gene>
    <name evidence="1" type="ORF">AWM79_21865</name>
</gene>
<dbReference type="KEGG" id="pagb:AWM79_21865"/>
<dbReference type="Proteomes" id="UP000063229">
    <property type="component" value="Chromosome"/>
</dbReference>
<reference evidence="1 2" key="1">
    <citation type="submission" date="2016-01" db="EMBL/GenBank/DDBJ databases">
        <authorList>
            <person name="McClelland M."/>
            <person name="Jain A."/>
            <person name="Saraogi P."/>
            <person name="Mendelson R."/>
            <person name="Westerman R."/>
            <person name="SanMiguel P."/>
            <person name="Csonka L."/>
        </authorList>
    </citation>
    <scope>NUCLEOTIDE SEQUENCE [LARGE SCALE GENOMIC DNA]</scope>
    <source>
        <strain evidence="1 2">NCPPB 2472</strain>
    </source>
</reference>
<sequence>MLFSGIDQSEMYCVFVQLLMRLGKLFFGIPIIGRAVVFVGELTRARGAKSHPVQLSGRPSFPSGLCFASFQQVP</sequence>
<keyword evidence="2" id="KW-1185">Reference proteome</keyword>
<dbReference type="EMBL" id="CP014135">
    <property type="protein sequence ID" value="AMB87782.1"/>
    <property type="molecule type" value="Genomic_DNA"/>
</dbReference>